<feature type="binding site" evidence="12">
    <location>
        <position position="73"/>
    </location>
    <ligand>
        <name>FAD</name>
        <dbReference type="ChEBI" id="CHEBI:57692"/>
    </ligand>
</feature>
<evidence type="ECO:0000313" key="15">
    <source>
        <dbReference type="EMBL" id="PNF38597.1"/>
    </source>
</evidence>
<evidence type="ECO:0000256" key="1">
    <source>
        <dbReference type="ARBA" id="ARBA00001974"/>
    </source>
</evidence>
<keyword evidence="6" id="KW-0443">Lipid metabolism</keyword>
<dbReference type="InterPro" id="IPR017938">
    <property type="entry name" value="Riboflavin_synthase-like_b-brl"/>
</dbReference>
<dbReference type="FunCoup" id="A0A2J7RCN6">
    <property type="interactions" value="973"/>
</dbReference>
<keyword evidence="10" id="KW-1207">Sterol metabolism</keyword>
<reference evidence="15 16" key="1">
    <citation type="submission" date="2017-12" db="EMBL/GenBank/DDBJ databases">
        <title>Hemimetabolous genomes reveal molecular basis of termite eusociality.</title>
        <authorList>
            <person name="Harrison M.C."/>
            <person name="Jongepier E."/>
            <person name="Robertson H.M."/>
            <person name="Arning N."/>
            <person name="Bitard-Feildel T."/>
            <person name="Chao H."/>
            <person name="Childers C.P."/>
            <person name="Dinh H."/>
            <person name="Doddapaneni H."/>
            <person name="Dugan S."/>
            <person name="Gowin J."/>
            <person name="Greiner C."/>
            <person name="Han Y."/>
            <person name="Hu H."/>
            <person name="Hughes D.S.T."/>
            <person name="Huylmans A.-K."/>
            <person name="Kemena C."/>
            <person name="Kremer L.P.M."/>
            <person name="Lee S.L."/>
            <person name="Lopez-Ezquerra A."/>
            <person name="Mallet L."/>
            <person name="Monroy-Kuhn J.M."/>
            <person name="Moser A."/>
            <person name="Murali S.C."/>
            <person name="Muzny D.M."/>
            <person name="Otani S."/>
            <person name="Piulachs M.-D."/>
            <person name="Poelchau M."/>
            <person name="Qu J."/>
            <person name="Schaub F."/>
            <person name="Wada-Katsumata A."/>
            <person name="Worley K.C."/>
            <person name="Xie Q."/>
            <person name="Ylla G."/>
            <person name="Poulsen M."/>
            <person name="Gibbs R.A."/>
            <person name="Schal C."/>
            <person name="Richards S."/>
            <person name="Belles X."/>
            <person name="Korb J."/>
            <person name="Bornberg-Bauer E."/>
        </authorList>
    </citation>
    <scope>NUCLEOTIDE SEQUENCE [LARGE SCALE GENOMIC DNA]</scope>
    <source>
        <tissue evidence="15">Whole body</tissue>
    </source>
</reference>
<evidence type="ECO:0000256" key="13">
    <source>
        <dbReference type="RuleBase" id="RU361226"/>
    </source>
</evidence>
<feature type="binding site" evidence="12">
    <location>
        <position position="58"/>
    </location>
    <ligand>
        <name>FAD</name>
        <dbReference type="ChEBI" id="CHEBI:57692"/>
    </ligand>
</feature>
<dbReference type="InterPro" id="IPR008333">
    <property type="entry name" value="Cbr1-like_FAD-bd_dom"/>
</dbReference>
<dbReference type="PANTHER" id="PTHR19370:SF185">
    <property type="entry name" value="NADH-CYTOCHROME B5 REDUCTASE"/>
    <property type="match status" value="1"/>
</dbReference>
<dbReference type="GO" id="GO:0090524">
    <property type="term" value="F:cytochrome-b5 reductase activity, acting on NADH"/>
    <property type="evidence" value="ECO:0007669"/>
    <property type="project" value="UniProtKB-EC"/>
</dbReference>
<keyword evidence="8" id="KW-0756">Sterol biosynthesis</keyword>
<dbReference type="InterPro" id="IPR001433">
    <property type="entry name" value="OxRdtase_FAD/NAD-bd"/>
</dbReference>
<comment type="similarity">
    <text evidence="2 13">Belongs to the flavoprotein pyridine nucleotide cytochrome reductase family.</text>
</comment>
<evidence type="ECO:0000256" key="11">
    <source>
        <dbReference type="ARBA" id="ARBA00023221"/>
    </source>
</evidence>
<feature type="binding site" evidence="12">
    <location>
        <position position="39"/>
    </location>
    <ligand>
        <name>FAD</name>
        <dbReference type="ChEBI" id="CHEBI:57692"/>
    </ligand>
</feature>
<evidence type="ECO:0000256" key="12">
    <source>
        <dbReference type="PIRSR" id="PIRSR601834-1"/>
    </source>
</evidence>
<dbReference type="FunFam" id="2.40.30.10:FF:000021">
    <property type="entry name" value="NADH-cytochrome b5 reductase"/>
    <property type="match status" value="1"/>
</dbReference>
<evidence type="ECO:0000256" key="2">
    <source>
        <dbReference type="ARBA" id="ARBA00006105"/>
    </source>
</evidence>
<dbReference type="InterPro" id="IPR039261">
    <property type="entry name" value="FNR_nucleotide-bd"/>
</dbReference>
<sequence length="248" mass="27888">MCMSSSPLLCLWNRTQAKGLPVGQHIHLSAKIDEQIVIRSYTPVTSDEEKGYMDLVIKVYFKNVHPKFPEGGKMSQYLENMKLGDTIDVRGPSGRLVYLGKGKFAIKILRKDPPTAVSVKKVAMIAGGTGITPMLQLVRHITRDRDDNTEMALLFANQSEDDILLKNELEEVAKTHPLQFKLWYTVDRPSEGWKFSVGFISAEMIKDHLFPPSPDTLVLMCGPPPMINFACVPNLDKLGYDSNLRFAY</sequence>
<feature type="binding site" evidence="12">
    <location>
        <position position="41"/>
    </location>
    <ligand>
        <name>FAD</name>
        <dbReference type="ChEBI" id="CHEBI:57692"/>
    </ligand>
</feature>
<dbReference type="SUPFAM" id="SSF63380">
    <property type="entry name" value="Riboflavin synthase domain-like"/>
    <property type="match status" value="1"/>
</dbReference>
<gene>
    <name evidence="15" type="primary">cyb5r2_1</name>
    <name evidence="15" type="ORF">B7P43_G03941</name>
</gene>
<dbReference type="EC" id="1.6.2.2" evidence="13"/>
<comment type="caution">
    <text evidence="15">The sequence shown here is derived from an EMBL/GenBank/DDBJ whole genome shotgun (WGS) entry which is preliminary data.</text>
</comment>
<keyword evidence="9 13" id="KW-0520">NAD</keyword>
<dbReference type="InterPro" id="IPR001834">
    <property type="entry name" value="CBR-like"/>
</dbReference>
<keyword evidence="4 12" id="KW-0285">Flavoprotein</keyword>
<evidence type="ECO:0000313" key="16">
    <source>
        <dbReference type="Proteomes" id="UP000235965"/>
    </source>
</evidence>
<evidence type="ECO:0000256" key="10">
    <source>
        <dbReference type="ARBA" id="ARBA00023166"/>
    </source>
</evidence>
<feature type="binding site" evidence="12">
    <location>
        <position position="74"/>
    </location>
    <ligand>
        <name>FAD</name>
        <dbReference type="ChEBI" id="CHEBI:57692"/>
    </ligand>
</feature>
<protein>
    <recommendedName>
        <fullName evidence="13">NADH-cytochrome b5 reductase</fullName>
        <ecNumber evidence="13">1.6.2.2</ecNumber>
    </recommendedName>
</protein>
<name>A0A2J7RCN6_9NEOP</name>
<evidence type="ECO:0000259" key="14">
    <source>
        <dbReference type="PROSITE" id="PS51384"/>
    </source>
</evidence>
<feature type="binding site" evidence="12">
    <location>
        <position position="56"/>
    </location>
    <ligand>
        <name>FAD</name>
        <dbReference type="ChEBI" id="CHEBI:57692"/>
    </ligand>
</feature>
<dbReference type="InterPro" id="IPR017927">
    <property type="entry name" value="FAD-bd_FR_type"/>
</dbReference>
<feature type="binding site" evidence="12">
    <location>
        <position position="61"/>
    </location>
    <ligand>
        <name>FAD</name>
        <dbReference type="ChEBI" id="CHEBI:57692"/>
    </ligand>
</feature>
<feature type="binding site" evidence="12">
    <location>
        <position position="132"/>
    </location>
    <ligand>
        <name>FAD</name>
        <dbReference type="ChEBI" id="CHEBI:57692"/>
    </ligand>
</feature>
<comment type="catalytic activity">
    <reaction evidence="13">
        <text>2 Fe(III)-[cytochrome b5] + NADH = 2 Fe(II)-[cytochrome b5] + NAD(+) + H(+)</text>
        <dbReference type="Rhea" id="RHEA:46680"/>
        <dbReference type="Rhea" id="RHEA-COMP:10438"/>
        <dbReference type="Rhea" id="RHEA-COMP:10439"/>
        <dbReference type="ChEBI" id="CHEBI:15378"/>
        <dbReference type="ChEBI" id="CHEBI:29033"/>
        <dbReference type="ChEBI" id="CHEBI:29034"/>
        <dbReference type="ChEBI" id="CHEBI:57540"/>
        <dbReference type="ChEBI" id="CHEBI:57945"/>
        <dbReference type="EC" id="1.6.2.2"/>
    </reaction>
</comment>
<dbReference type="InterPro" id="IPR001709">
    <property type="entry name" value="Flavoprot_Pyr_Nucl_cyt_Rdtase"/>
</dbReference>
<dbReference type="Gene3D" id="2.40.30.10">
    <property type="entry name" value="Translation factors"/>
    <property type="match status" value="1"/>
</dbReference>
<evidence type="ECO:0000256" key="7">
    <source>
        <dbReference type="ARBA" id="ARBA00023002"/>
    </source>
</evidence>
<dbReference type="SUPFAM" id="SSF52343">
    <property type="entry name" value="Ferredoxin reductase-like, C-terminal NADP-linked domain"/>
    <property type="match status" value="1"/>
</dbReference>
<keyword evidence="11" id="KW-0753">Steroid metabolism</keyword>
<dbReference type="FunFam" id="3.40.50.80:FF:000005">
    <property type="entry name" value="NADH-cytochrome b5 reductase"/>
    <property type="match status" value="1"/>
</dbReference>
<dbReference type="Gene3D" id="3.40.50.80">
    <property type="entry name" value="Nucleotide-binding domain of ferredoxin-NADP reductase (FNR) module"/>
    <property type="match status" value="1"/>
</dbReference>
<dbReference type="PANTHER" id="PTHR19370">
    <property type="entry name" value="NADH-CYTOCHROME B5 REDUCTASE"/>
    <property type="match status" value="1"/>
</dbReference>
<accession>A0A2J7RCN6</accession>
<dbReference type="AlphaFoldDB" id="A0A2J7RCN6"/>
<comment type="cofactor">
    <cofactor evidence="1 12 13">
        <name>FAD</name>
        <dbReference type="ChEBI" id="CHEBI:57692"/>
    </cofactor>
</comment>
<evidence type="ECO:0000256" key="9">
    <source>
        <dbReference type="ARBA" id="ARBA00023027"/>
    </source>
</evidence>
<dbReference type="EMBL" id="NEVH01005885">
    <property type="protein sequence ID" value="PNF38597.1"/>
    <property type="molecule type" value="Genomic_DNA"/>
</dbReference>
<dbReference type="Proteomes" id="UP000235965">
    <property type="component" value="Unassembled WGS sequence"/>
</dbReference>
<dbReference type="GO" id="GO:0071949">
    <property type="term" value="F:FAD binding"/>
    <property type="evidence" value="ECO:0007669"/>
    <property type="project" value="TreeGrafter"/>
</dbReference>
<evidence type="ECO:0000256" key="6">
    <source>
        <dbReference type="ARBA" id="ARBA00022955"/>
    </source>
</evidence>
<evidence type="ECO:0000256" key="4">
    <source>
        <dbReference type="ARBA" id="ARBA00022630"/>
    </source>
</evidence>
<dbReference type="PRINTS" id="PR00406">
    <property type="entry name" value="CYTB5RDTASE"/>
</dbReference>
<keyword evidence="6" id="KW-0752">Steroid biosynthesis</keyword>
<keyword evidence="7 13" id="KW-0560">Oxidoreductase</keyword>
<evidence type="ECO:0000256" key="3">
    <source>
        <dbReference type="ARBA" id="ARBA00022516"/>
    </source>
</evidence>
<keyword evidence="5 12" id="KW-0274">FAD</keyword>
<feature type="binding site" evidence="12">
    <location>
        <position position="75"/>
    </location>
    <ligand>
        <name>FAD</name>
        <dbReference type="ChEBI" id="CHEBI:57692"/>
    </ligand>
</feature>
<dbReference type="Pfam" id="PF00175">
    <property type="entry name" value="NAD_binding_1"/>
    <property type="match status" value="1"/>
</dbReference>
<dbReference type="InParanoid" id="A0A2J7RCN6"/>
<dbReference type="GO" id="GO:0005739">
    <property type="term" value="C:mitochondrion"/>
    <property type="evidence" value="ECO:0007669"/>
    <property type="project" value="TreeGrafter"/>
</dbReference>
<dbReference type="STRING" id="105785.A0A2J7RCN6"/>
<evidence type="ECO:0000256" key="5">
    <source>
        <dbReference type="ARBA" id="ARBA00022827"/>
    </source>
</evidence>
<dbReference type="PRINTS" id="PR00371">
    <property type="entry name" value="FPNCR"/>
</dbReference>
<keyword evidence="3" id="KW-0444">Lipid biosynthesis</keyword>
<keyword evidence="16" id="KW-1185">Reference proteome</keyword>
<dbReference type="PROSITE" id="PS51384">
    <property type="entry name" value="FAD_FR"/>
    <property type="match status" value="1"/>
</dbReference>
<dbReference type="Pfam" id="PF00970">
    <property type="entry name" value="FAD_binding_6"/>
    <property type="match status" value="1"/>
</dbReference>
<proteinExistence type="inferred from homology"/>
<dbReference type="CDD" id="cd06183">
    <property type="entry name" value="cyt_b5_reduct_like"/>
    <property type="match status" value="1"/>
</dbReference>
<organism evidence="15 16">
    <name type="scientific">Cryptotermes secundus</name>
    <dbReference type="NCBI Taxonomy" id="105785"/>
    <lineage>
        <taxon>Eukaryota</taxon>
        <taxon>Metazoa</taxon>
        <taxon>Ecdysozoa</taxon>
        <taxon>Arthropoda</taxon>
        <taxon>Hexapoda</taxon>
        <taxon>Insecta</taxon>
        <taxon>Pterygota</taxon>
        <taxon>Neoptera</taxon>
        <taxon>Polyneoptera</taxon>
        <taxon>Dictyoptera</taxon>
        <taxon>Blattodea</taxon>
        <taxon>Blattoidea</taxon>
        <taxon>Termitoidae</taxon>
        <taxon>Kalotermitidae</taxon>
        <taxon>Cryptotermitinae</taxon>
        <taxon>Cryptotermes</taxon>
    </lineage>
</organism>
<dbReference type="OrthoDB" id="432685at2759"/>
<dbReference type="GO" id="GO:0016126">
    <property type="term" value="P:sterol biosynthetic process"/>
    <property type="evidence" value="ECO:0007669"/>
    <property type="project" value="UniProtKB-KW"/>
</dbReference>
<feature type="domain" description="FAD-binding FR-type" evidence="14">
    <location>
        <begin position="1"/>
        <end position="99"/>
    </location>
</feature>
<evidence type="ECO:0000256" key="8">
    <source>
        <dbReference type="ARBA" id="ARBA00023011"/>
    </source>
</evidence>